<keyword evidence="12" id="KW-1185">Reference proteome</keyword>
<dbReference type="SMART" id="SM00316">
    <property type="entry name" value="S1"/>
    <property type="match status" value="1"/>
</dbReference>
<name>A0A0R1ZIG7_9LACO</name>
<evidence type="ECO:0000256" key="3">
    <source>
        <dbReference type="ARBA" id="ARBA00022490"/>
    </source>
</evidence>
<dbReference type="InterPro" id="IPR004476">
    <property type="entry name" value="RNase_II/RNase_R"/>
</dbReference>
<dbReference type="Pfam" id="PF17876">
    <property type="entry name" value="CSD2"/>
    <property type="match status" value="1"/>
</dbReference>
<sequence length="829" mass="92117">MRNELLALFKRNPNVSYATSTIVKALKVEDGDNRVLAEALAQLIKDNLLHKDDAGLFAAGAGASDLVTGTFRGNDKGFGFVAIPDSTDPDFFIAPPNTHNALDGDTVEIHVLHAAKPGDTRGGDAEVVNITDHKYTQLVGEYAPLPDGEAIRTGYMGTVTSHEKKISKYTIYVKDMGLMPQMGDMVLTELTSYPDRNHPDSMEGVLKQDLGNKNDPGVDVMSIVYQNKIKSEFPTEVLEQANNIPDHVTEADRVGRRDITDEVVVTIDGDDSKDFDDAVGLTKLPNGHWRLGVHIADVSYYVVPGTPLDDEAYERGTSTYLTDRVIPMLPFRLSNGICSLNPDVDRLAMSCEMEIDDRGHVLNHEIFQSIIRSHGRLTYNNVNKALDGDADALGEHKDLLPMLQEMAKLHEVMYQMRHARGAIDFEENEAKIIVDADGHPTDIVLRERGLSEKMIESMMLAANETVAKHYYDDHVPFLYRVHETPDDDRIKEFIDFCATFGIHVQPGKNGAITPAMLQQVVTDVTGKPEEAMVNVKLLRSLKQARYSPDPLGHFGLAAPYYSHFTSPIRRYPDLVAHRMIREYDQKGETEMVKDKWREALPDIAVATSTAERRSIDAERAVDDLKKAEFMQDKIGEDFDAVVSSVLSFGMFIELPNTVEGLVHISTMDDDYYQFVEKQMALVGGRTHKMYRIGQSVRVHLENVDVEQRNIDFKLIDTEETPTADFDTSDLKTEAPVKKSFGGPRGGGNRNGGFRGNGNGGNDRRNGGRNDNRGGQNGNRAGNRDNNRGGRSGNRGGSSLDQLANKWGNQRGGNNNRGGNRNNQMRNKRK</sequence>
<keyword evidence="4 8" id="KW-0540">Nuclease</keyword>
<dbReference type="SUPFAM" id="SSF50249">
    <property type="entry name" value="Nucleic acid-binding proteins"/>
    <property type="match status" value="3"/>
</dbReference>
<gene>
    <name evidence="8" type="primary">rnr</name>
    <name evidence="11" type="ORF">FC18_GL002116</name>
</gene>
<feature type="compositionally biased region" description="Gly residues" evidence="9">
    <location>
        <begin position="742"/>
        <end position="760"/>
    </location>
</feature>
<dbReference type="InterPro" id="IPR050180">
    <property type="entry name" value="RNR_Ribonuclease"/>
</dbReference>
<evidence type="ECO:0000256" key="5">
    <source>
        <dbReference type="ARBA" id="ARBA00022801"/>
    </source>
</evidence>
<dbReference type="EMBL" id="AYYO01000044">
    <property type="protein sequence ID" value="KRM54702.1"/>
    <property type="molecule type" value="Genomic_DNA"/>
</dbReference>
<dbReference type="InterPro" id="IPR003029">
    <property type="entry name" value="S1_domain"/>
</dbReference>
<comment type="function">
    <text evidence="8">3'-5' exoribonuclease that releases 5'-nucleoside monophosphates and is involved in maturation of structured RNAs.</text>
</comment>
<keyword evidence="5 8" id="KW-0378">Hydrolase</keyword>
<accession>A0A0R1ZIG7</accession>
<dbReference type="PROSITE" id="PS50126">
    <property type="entry name" value="S1"/>
    <property type="match status" value="1"/>
</dbReference>
<dbReference type="Pfam" id="PF08206">
    <property type="entry name" value="OB_RNB"/>
    <property type="match status" value="1"/>
</dbReference>
<dbReference type="EC" id="3.1.13.1" evidence="8"/>
<comment type="subcellular location">
    <subcellularLocation>
        <location evidence="2 8">Cytoplasm</location>
    </subcellularLocation>
</comment>
<dbReference type="InterPro" id="IPR013223">
    <property type="entry name" value="RNase_B_OB_dom"/>
</dbReference>
<dbReference type="STRING" id="1291052.FC18_GL002116"/>
<dbReference type="Gene3D" id="2.40.50.140">
    <property type="entry name" value="Nucleic acid-binding proteins"/>
    <property type="match status" value="2"/>
</dbReference>
<dbReference type="PANTHER" id="PTHR23355:SF9">
    <property type="entry name" value="DIS3-LIKE EXONUCLEASE 2"/>
    <property type="match status" value="1"/>
</dbReference>
<reference evidence="11 12" key="1">
    <citation type="journal article" date="2015" name="Genome Announc.">
        <title>Expanding the biotechnology potential of lactobacilli through comparative genomics of 213 strains and associated genera.</title>
        <authorList>
            <person name="Sun Z."/>
            <person name="Harris H.M."/>
            <person name="McCann A."/>
            <person name="Guo C."/>
            <person name="Argimon S."/>
            <person name="Zhang W."/>
            <person name="Yang X."/>
            <person name="Jeffery I.B."/>
            <person name="Cooney J.C."/>
            <person name="Kagawa T.F."/>
            <person name="Liu W."/>
            <person name="Song Y."/>
            <person name="Salvetti E."/>
            <person name="Wrobel A."/>
            <person name="Rasinkangas P."/>
            <person name="Parkhill J."/>
            <person name="Rea M.C."/>
            <person name="O'Sullivan O."/>
            <person name="Ritari J."/>
            <person name="Douillard F.P."/>
            <person name="Paul Ross R."/>
            <person name="Yang R."/>
            <person name="Briner A.E."/>
            <person name="Felis G.E."/>
            <person name="de Vos W.M."/>
            <person name="Barrangou R."/>
            <person name="Klaenhammer T.R."/>
            <person name="Caufield P.W."/>
            <person name="Cui Y."/>
            <person name="Zhang H."/>
            <person name="O'Toole P.W."/>
        </authorList>
    </citation>
    <scope>NUCLEOTIDE SEQUENCE [LARGE SCALE GENOMIC DNA]</scope>
    <source>
        <strain evidence="11 12">DSM 20505</strain>
    </source>
</reference>
<evidence type="ECO:0000256" key="4">
    <source>
        <dbReference type="ARBA" id="ARBA00022722"/>
    </source>
</evidence>
<evidence type="ECO:0000259" key="10">
    <source>
        <dbReference type="PROSITE" id="PS50126"/>
    </source>
</evidence>
<proteinExistence type="inferred from homology"/>
<comment type="similarity">
    <text evidence="8">Belongs to the RNR ribonuclease family. RNase R subfamily.</text>
</comment>
<dbReference type="GO" id="GO:0005829">
    <property type="term" value="C:cytosol"/>
    <property type="evidence" value="ECO:0007669"/>
    <property type="project" value="TreeGrafter"/>
</dbReference>
<dbReference type="GO" id="GO:0008859">
    <property type="term" value="F:exoribonuclease II activity"/>
    <property type="evidence" value="ECO:0007669"/>
    <property type="project" value="UniProtKB-UniRule"/>
</dbReference>
<dbReference type="NCBIfam" id="TIGR02063">
    <property type="entry name" value="RNase_R"/>
    <property type="match status" value="1"/>
</dbReference>
<evidence type="ECO:0000256" key="7">
    <source>
        <dbReference type="ARBA" id="ARBA00022884"/>
    </source>
</evidence>
<protein>
    <recommendedName>
        <fullName evidence="8">Ribonuclease R</fullName>
        <shortName evidence="8">RNase R</shortName>
        <ecNumber evidence="8">3.1.13.1</ecNumber>
    </recommendedName>
</protein>
<feature type="compositionally biased region" description="Low complexity" evidence="9">
    <location>
        <begin position="807"/>
        <end position="829"/>
    </location>
</feature>
<keyword evidence="3 8" id="KW-0963">Cytoplasm</keyword>
<dbReference type="CDD" id="cd04471">
    <property type="entry name" value="S1_RNase_R"/>
    <property type="match status" value="1"/>
</dbReference>
<comment type="catalytic activity">
    <reaction evidence="1 8">
        <text>Exonucleolytic cleavage in the 3'- to 5'-direction to yield nucleoside 5'-phosphates.</text>
        <dbReference type="EC" id="3.1.13.1"/>
    </reaction>
</comment>
<dbReference type="AlphaFoldDB" id="A0A0R1ZIG7"/>
<evidence type="ECO:0000256" key="9">
    <source>
        <dbReference type="SAM" id="MobiDB-lite"/>
    </source>
</evidence>
<keyword evidence="6 8" id="KW-0269">Exonuclease</keyword>
<dbReference type="PANTHER" id="PTHR23355">
    <property type="entry name" value="RIBONUCLEASE"/>
    <property type="match status" value="1"/>
</dbReference>
<evidence type="ECO:0000313" key="12">
    <source>
        <dbReference type="Proteomes" id="UP000051679"/>
    </source>
</evidence>
<dbReference type="NCBIfam" id="TIGR00358">
    <property type="entry name" value="3_prime_RNase"/>
    <property type="match status" value="1"/>
</dbReference>
<keyword evidence="7 8" id="KW-0694">RNA-binding</keyword>
<evidence type="ECO:0000313" key="11">
    <source>
        <dbReference type="EMBL" id="KRM54702.1"/>
    </source>
</evidence>
<dbReference type="Pfam" id="PF00773">
    <property type="entry name" value="RNB"/>
    <property type="match status" value="1"/>
</dbReference>
<dbReference type="InterPro" id="IPR022966">
    <property type="entry name" value="RNase_II/R_CS"/>
</dbReference>
<dbReference type="GO" id="GO:0006402">
    <property type="term" value="P:mRNA catabolic process"/>
    <property type="evidence" value="ECO:0007669"/>
    <property type="project" value="TreeGrafter"/>
</dbReference>
<evidence type="ECO:0000256" key="8">
    <source>
        <dbReference type="HAMAP-Rule" id="MF_01895"/>
    </source>
</evidence>
<dbReference type="PATRIC" id="fig|1291052.5.peg.2179"/>
<dbReference type="InterPro" id="IPR011805">
    <property type="entry name" value="RNase_R"/>
</dbReference>
<dbReference type="SMART" id="SM00955">
    <property type="entry name" value="RNB"/>
    <property type="match status" value="1"/>
</dbReference>
<comment type="caution">
    <text evidence="11">The sequence shown here is derived from an EMBL/GenBank/DDBJ whole genome shotgun (WGS) entry which is preliminary data.</text>
</comment>
<dbReference type="InterPro" id="IPR012340">
    <property type="entry name" value="NA-bd_OB-fold"/>
</dbReference>
<dbReference type="InterPro" id="IPR001900">
    <property type="entry name" value="RNase_II/R"/>
</dbReference>
<organism evidence="11 12">
    <name type="scientific">Lacticaseibacillus sharpeae JCM 1186 = DSM 20505</name>
    <dbReference type="NCBI Taxonomy" id="1291052"/>
    <lineage>
        <taxon>Bacteria</taxon>
        <taxon>Bacillati</taxon>
        <taxon>Bacillota</taxon>
        <taxon>Bacilli</taxon>
        <taxon>Lactobacillales</taxon>
        <taxon>Lactobacillaceae</taxon>
        <taxon>Lacticaseibacillus</taxon>
    </lineage>
</organism>
<evidence type="ECO:0000256" key="2">
    <source>
        <dbReference type="ARBA" id="ARBA00004496"/>
    </source>
</evidence>
<dbReference type="GO" id="GO:0003723">
    <property type="term" value="F:RNA binding"/>
    <property type="evidence" value="ECO:0007669"/>
    <property type="project" value="UniProtKB-UniRule"/>
</dbReference>
<dbReference type="Pfam" id="PF00575">
    <property type="entry name" value="S1"/>
    <property type="match status" value="1"/>
</dbReference>
<feature type="domain" description="S1 motif" evidence="10">
    <location>
        <begin position="635"/>
        <end position="715"/>
    </location>
</feature>
<dbReference type="InterPro" id="IPR040476">
    <property type="entry name" value="CSD2"/>
</dbReference>
<evidence type="ECO:0000256" key="6">
    <source>
        <dbReference type="ARBA" id="ARBA00022839"/>
    </source>
</evidence>
<dbReference type="Proteomes" id="UP000051679">
    <property type="component" value="Unassembled WGS sequence"/>
</dbReference>
<feature type="region of interest" description="Disordered" evidence="9">
    <location>
        <begin position="722"/>
        <end position="829"/>
    </location>
</feature>
<dbReference type="HAMAP" id="MF_01895">
    <property type="entry name" value="RNase_R"/>
    <property type="match status" value="1"/>
</dbReference>
<dbReference type="PROSITE" id="PS01175">
    <property type="entry name" value="RIBONUCLEASE_II"/>
    <property type="match status" value="1"/>
</dbReference>
<feature type="compositionally biased region" description="Basic and acidic residues" evidence="9">
    <location>
        <begin position="761"/>
        <end position="771"/>
    </location>
</feature>
<evidence type="ECO:0000256" key="1">
    <source>
        <dbReference type="ARBA" id="ARBA00001849"/>
    </source>
</evidence>